<dbReference type="GO" id="GO:0005524">
    <property type="term" value="F:ATP binding"/>
    <property type="evidence" value="ECO:0007669"/>
    <property type="project" value="UniProtKB-KW"/>
</dbReference>
<dbReference type="InterPro" id="IPR017871">
    <property type="entry name" value="ABC_transporter-like_CS"/>
</dbReference>
<dbReference type="InterPro" id="IPR003439">
    <property type="entry name" value="ABC_transporter-like_ATP-bd"/>
</dbReference>
<dbReference type="EMBL" id="DVFJ01000002">
    <property type="protein sequence ID" value="HIQ70700.1"/>
    <property type="molecule type" value="Genomic_DNA"/>
</dbReference>
<keyword evidence="2" id="KW-0813">Transport</keyword>
<dbReference type="SMART" id="SM00382">
    <property type="entry name" value="AAA"/>
    <property type="match status" value="1"/>
</dbReference>
<dbReference type="SUPFAM" id="SSF52540">
    <property type="entry name" value="P-loop containing nucleoside triphosphate hydrolases"/>
    <property type="match status" value="1"/>
</dbReference>
<feature type="domain" description="ABC transporter" evidence="5">
    <location>
        <begin position="2"/>
        <end position="236"/>
    </location>
</feature>
<dbReference type="FunFam" id="3.40.50.300:FF:000134">
    <property type="entry name" value="Iron-enterobactin ABC transporter ATP-binding protein"/>
    <property type="match status" value="1"/>
</dbReference>
<name>A0A9D1CPL5_9FIRM</name>
<comment type="caution">
    <text evidence="6">The sequence shown here is derived from an EMBL/GenBank/DDBJ whole genome shotgun (WGS) entry which is preliminary data.</text>
</comment>
<dbReference type="Proteomes" id="UP000886887">
    <property type="component" value="Unassembled WGS sequence"/>
</dbReference>
<dbReference type="AlphaFoldDB" id="A0A9D1CPL5"/>
<evidence type="ECO:0000313" key="7">
    <source>
        <dbReference type="Proteomes" id="UP000886887"/>
    </source>
</evidence>
<organism evidence="6 7">
    <name type="scientific">Candidatus Onthenecus intestinigallinarum</name>
    <dbReference type="NCBI Taxonomy" id="2840875"/>
    <lineage>
        <taxon>Bacteria</taxon>
        <taxon>Bacillati</taxon>
        <taxon>Bacillota</taxon>
        <taxon>Clostridia</taxon>
        <taxon>Eubacteriales</taxon>
        <taxon>Candidatus Onthenecus</taxon>
    </lineage>
</organism>
<protein>
    <submittedName>
        <fullName evidence="6">ABC transporter ATP-binding protein</fullName>
    </submittedName>
</protein>
<evidence type="ECO:0000256" key="3">
    <source>
        <dbReference type="ARBA" id="ARBA00022741"/>
    </source>
</evidence>
<dbReference type="PROSITE" id="PS50893">
    <property type="entry name" value="ABC_TRANSPORTER_2"/>
    <property type="match status" value="1"/>
</dbReference>
<dbReference type="CDD" id="cd03214">
    <property type="entry name" value="ABC_Iron-Siderophores_B12_Hemin"/>
    <property type="match status" value="1"/>
</dbReference>
<evidence type="ECO:0000256" key="2">
    <source>
        <dbReference type="ARBA" id="ARBA00022448"/>
    </source>
</evidence>
<dbReference type="Pfam" id="PF00005">
    <property type="entry name" value="ABC_tran"/>
    <property type="match status" value="1"/>
</dbReference>
<evidence type="ECO:0000256" key="4">
    <source>
        <dbReference type="ARBA" id="ARBA00022840"/>
    </source>
</evidence>
<comment type="similarity">
    <text evidence="1">Belongs to the ABC transporter superfamily.</text>
</comment>
<reference evidence="6" key="1">
    <citation type="submission" date="2020-10" db="EMBL/GenBank/DDBJ databases">
        <authorList>
            <person name="Gilroy R."/>
        </authorList>
    </citation>
    <scope>NUCLEOTIDE SEQUENCE</scope>
    <source>
        <strain evidence="6">ChiSxjej2B14-6234</strain>
    </source>
</reference>
<dbReference type="PROSITE" id="PS00211">
    <property type="entry name" value="ABC_TRANSPORTER_1"/>
    <property type="match status" value="1"/>
</dbReference>
<dbReference type="InterPro" id="IPR050153">
    <property type="entry name" value="Metal_Ion_Import_ABC"/>
</dbReference>
<keyword evidence="3" id="KW-0547">Nucleotide-binding</keyword>
<dbReference type="InterPro" id="IPR027417">
    <property type="entry name" value="P-loop_NTPase"/>
</dbReference>
<evidence type="ECO:0000259" key="5">
    <source>
        <dbReference type="PROSITE" id="PS50893"/>
    </source>
</evidence>
<gene>
    <name evidence="6" type="ORF">IAB73_00565</name>
</gene>
<proteinExistence type="inferred from homology"/>
<dbReference type="PANTHER" id="PTHR42734:SF6">
    <property type="entry name" value="MOLYBDATE IMPORT ATP-BINDING PROTEIN MOLC"/>
    <property type="match status" value="1"/>
</dbReference>
<evidence type="ECO:0000256" key="1">
    <source>
        <dbReference type="ARBA" id="ARBA00005417"/>
    </source>
</evidence>
<accession>A0A9D1CPL5</accession>
<evidence type="ECO:0000313" key="6">
    <source>
        <dbReference type="EMBL" id="HIQ70700.1"/>
    </source>
</evidence>
<reference evidence="6" key="2">
    <citation type="journal article" date="2021" name="PeerJ">
        <title>Extensive microbial diversity within the chicken gut microbiome revealed by metagenomics and culture.</title>
        <authorList>
            <person name="Gilroy R."/>
            <person name="Ravi A."/>
            <person name="Getino M."/>
            <person name="Pursley I."/>
            <person name="Horton D.L."/>
            <person name="Alikhan N.F."/>
            <person name="Baker D."/>
            <person name="Gharbi K."/>
            <person name="Hall N."/>
            <person name="Watson M."/>
            <person name="Adriaenssens E.M."/>
            <person name="Foster-Nyarko E."/>
            <person name="Jarju S."/>
            <person name="Secka A."/>
            <person name="Antonio M."/>
            <person name="Oren A."/>
            <person name="Chaudhuri R.R."/>
            <person name="La Ragione R."/>
            <person name="Hildebrand F."/>
            <person name="Pallen M.J."/>
        </authorList>
    </citation>
    <scope>NUCLEOTIDE SEQUENCE</scope>
    <source>
        <strain evidence="6">ChiSxjej2B14-6234</strain>
    </source>
</reference>
<dbReference type="InterPro" id="IPR003593">
    <property type="entry name" value="AAA+_ATPase"/>
</dbReference>
<sequence>MLRIENLSFRYGRRGPLALRGVSLELADGEIGVLLGKNGSGKTTLFRNILGLCAPLDGSIRLDGADALRMSRRERAARIAYVPQDIRFGALSVFDSVLMGRVARFGLRAGPEDCAAVERILAQMRLESVARQNVQRLSGGERQKVAIARALAQEPRLMVLDEPTGNLDIANQQLFCRQVRALAARGIAVLVSLHDLNQALRLGDRFFCLRDGTIRYSGPKEQLDADAVFDVFGARVRILQHEGETIILEGETP</sequence>
<dbReference type="GO" id="GO:0016887">
    <property type="term" value="F:ATP hydrolysis activity"/>
    <property type="evidence" value="ECO:0007669"/>
    <property type="project" value="InterPro"/>
</dbReference>
<keyword evidence="4 6" id="KW-0067">ATP-binding</keyword>
<dbReference type="Gene3D" id="3.40.50.300">
    <property type="entry name" value="P-loop containing nucleotide triphosphate hydrolases"/>
    <property type="match status" value="1"/>
</dbReference>
<dbReference type="PANTHER" id="PTHR42734">
    <property type="entry name" value="METAL TRANSPORT SYSTEM ATP-BINDING PROTEIN TM_0124-RELATED"/>
    <property type="match status" value="1"/>
</dbReference>